<keyword evidence="2" id="KW-1185">Reference proteome</keyword>
<evidence type="ECO:0000313" key="1">
    <source>
        <dbReference type="EMBL" id="RNA34775.1"/>
    </source>
</evidence>
<dbReference type="EMBL" id="REGN01001418">
    <property type="protein sequence ID" value="RNA34775.1"/>
    <property type="molecule type" value="Genomic_DNA"/>
</dbReference>
<comment type="caution">
    <text evidence="1">The sequence shown here is derived from an EMBL/GenBank/DDBJ whole genome shotgun (WGS) entry which is preliminary data.</text>
</comment>
<sequence length="156" mass="17534">MLRAHWIKAVIFLTNRSTRIAQTVHQRAVIGRRVSHQIFGLASRPTLGLVYKRSFFLFAELFPLGAETLAYLGVVHLGIVLGHFASLAPRPHHKSVHWPLDVIAHGRRFHHVSGRVRAQVRRARNGGRCHCLSGCQCCCLEVLRTRVVEHRGGGAR</sequence>
<reference evidence="1 2" key="1">
    <citation type="journal article" date="2018" name="Sci. Rep.">
        <title>Genomic signatures of local adaptation to the degree of environmental predictability in rotifers.</title>
        <authorList>
            <person name="Franch-Gras L."/>
            <person name="Hahn C."/>
            <person name="Garcia-Roger E.M."/>
            <person name="Carmona M.J."/>
            <person name="Serra M."/>
            <person name="Gomez A."/>
        </authorList>
    </citation>
    <scope>NUCLEOTIDE SEQUENCE [LARGE SCALE GENOMIC DNA]</scope>
    <source>
        <strain evidence="1">HYR1</strain>
    </source>
</reference>
<organism evidence="1 2">
    <name type="scientific">Brachionus plicatilis</name>
    <name type="common">Marine rotifer</name>
    <name type="synonym">Brachionus muelleri</name>
    <dbReference type="NCBI Taxonomy" id="10195"/>
    <lineage>
        <taxon>Eukaryota</taxon>
        <taxon>Metazoa</taxon>
        <taxon>Spiralia</taxon>
        <taxon>Gnathifera</taxon>
        <taxon>Rotifera</taxon>
        <taxon>Eurotatoria</taxon>
        <taxon>Monogononta</taxon>
        <taxon>Pseudotrocha</taxon>
        <taxon>Ploima</taxon>
        <taxon>Brachionidae</taxon>
        <taxon>Brachionus</taxon>
    </lineage>
</organism>
<accession>A0A3M7SGF9</accession>
<name>A0A3M7SGF9_BRAPC</name>
<dbReference type="AlphaFoldDB" id="A0A3M7SGF9"/>
<gene>
    <name evidence="1" type="ORF">BpHYR1_045517</name>
</gene>
<dbReference type="Proteomes" id="UP000276133">
    <property type="component" value="Unassembled WGS sequence"/>
</dbReference>
<proteinExistence type="predicted"/>
<protein>
    <submittedName>
        <fullName evidence="1">Uncharacterized protein</fullName>
    </submittedName>
</protein>
<evidence type="ECO:0000313" key="2">
    <source>
        <dbReference type="Proteomes" id="UP000276133"/>
    </source>
</evidence>